<dbReference type="Proteomes" id="UP000680866">
    <property type="component" value="Chromosome"/>
</dbReference>
<evidence type="ECO:0000256" key="2">
    <source>
        <dbReference type="SAM" id="SignalP"/>
    </source>
</evidence>
<protein>
    <recommendedName>
        <fullName evidence="3">Ricin B lectin domain-containing protein</fullName>
    </recommendedName>
</protein>
<feature type="compositionally biased region" description="Low complexity" evidence="1">
    <location>
        <begin position="29"/>
        <end position="44"/>
    </location>
</feature>
<dbReference type="KEGG" id="pry:Prubr_60990"/>
<dbReference type="Pfam" id="PF14200">
    <property type="entry name" value="RicinB_lectin_2"/>
    <property type="match status" value="1"/>
</dbReference>
<dbReference type="Gene3D" id="2.80.10.50">
    <property type="match status" value="1"/>
</dbReference>
<dbReference type="InterPro" id="IPR000772">
    <property type="entry name" value="Ricin_B_lectin"/>
</dbReference>
<sequence>MRKVWKIAATMTLPAIAVLGLSTLTKTDSPNSSTPAPPATRSNSIVDTTAAGPFNIYNPVTGKCMDLVGAGAGRPGDPVIQYTCDNTEADNQRWYVDYRRGFSSFTIRNAKSGLCVDLPGTAAPANGTALIQRTCTPSPNDNQLFYFEDELLRNVKGDSCVAGADGNGATLGTYICLVADDHWWQLLW</sequence>
<accession>A0A810NB67</accession>
<feature type="signal peptide" evidence="2">
    <location>
        <begin position="1"/>
        <end position="17"/>
    </location>
</feature>
<feature type="domain" description="Ricin B lectin" evidence="3">
    <location>
        <begin position="51"/>
        <end position="186"/>
    </location>
</feature>
<organism evidence="4 5">
    <name type="scientific">Polymorphospora rubra</name>
    <dbReference type="NCBI Taxonomy" id="338584"/>
    <lineage>
        <taxon>Bacteria</taxon>
        <taxon>Bacillati</taxon>
        <taxon>Actinomycetota</taxon>
        <taxon>Actinomycetes</taxon>
        <taxon>Micromonosporales</taxon>
        <taxon>Micromonosporaceae</taxon>
        <taxon>Polymorphospora</taxon>
    </lineage>
</organism>
<evidence type="ECO:0000313" key="5">
    <source>
        <dbReference type="Proteomes" id="UP000680866"/>
    </source>
</evidence>
<keyword evidence="2" id="KW-0732">Signal</keyword>
<gene>
    <name evidence="4" type="ORF">Prubr_60990</name>
</gene>
<dbReference type="CDD" id="cd00161">
    <property type="entry name" value="beta-trefoil_Ricin-like"/>
    <property type="match status" value="1"/>
</dbReference>
<dbReference type="SMART" id="SM00458">
    <property type="entry name" value="RICIN"/>
    <property type="match status" value="1"/>
</dbReference>
<dbReference type="PROSITE" id="PS50231">
    <property type="entry name" value="RICIN_B_LECTIN"/>
    <property type="match status" value="1"/>
</dbReference>
<dbReference type="EMBL" id="AP023359">
    <property type="protein sequence ID" value="BCJ69078.1"/>
    <property type="molecule type" value="Genomic_DNA"/>
</dbReference>
<dbReference type="InterPro" id="IPR035992">
    <property type="entry name" value="Ricin_B-like_lectins"/>
</dbReference>
<dbReference type="AlphaFoldDB" id="A0A810NB67"/>
<evidence type="ECO:0000259" key="3">
    <source>
        <dbReference type="SMART" id="SM00458"/>
    </source>
</evidence>
<dbReference type="RefSeq" id="WP_212818201.1">
    <property type="nucleotide sequence ID" value="NZ_AP023359.1"/>
</dbReference>
<proteinExistence type="predicted"/>
<feature type="chain" id="PRO_5039267862" description="Ricin B lectin domain-containing protein" evidence="2">
    <location>
        <begin position="18"/>
        <end position="188"/>
    </location>
</feature>
<reference evidence="4" key="1">
    <citation type="submission" date="2020-08" db="EMBL/GenBank/DDBJ databases">
        <title>Whole genome shotgun sequence of Polymorphospora rubra NBRC 101157.</title>
        <authorList>
            <person name="Komaki H."/>
            <person name="Tamura T."/>
        </authorList>
    </citation>
    <scope>NUCLEOTIDE SEQUENCE</scope>
    <source>
        <strain evidence="4">NBRC 101157</strain>
    </source>
</reference>
<feature type="region of interest" description="Disordered" evidence="1">
    <location>
        <begin position="26"/>
        <end position="45"/>
    </location>
</feature>
<keyword evidence="5" id="KW-1185">Reference proteome</keyword>
<evidence type="ECO:0000313" key="4">
    <source>
        <dbReference type="EMBL" id="BCJ69078.1"/>
    </source>
</evidence>
<evidence type="ECO:0000256" key="1">
    <source>
        <dbReference type="SAM" id="MobiDB-lite"/>
    </source>
</evidence>
<dbReference type="SUPFAM" id="SSF50370">
    <property type="entry name" value="Ricin B-like lectins"/>
    <property type="match status" value="1"/>
</dbReference>
<name>A0A810NB67_9ACTN</name>